<organism evidence="1 2">
    <name type="scientific">Colletotrichum spaethianum</name>
    <dbReference type="NCBI Taxonomy" id="700344"/>
    <lineage>
        <taxon>Eukaryota</taxon>
        <taxon>Fungi</taxon>
        <taxon>Dikarya</taxon>
        <taxon>Ascomycota</taxon>
        <taxon>Pezizomycotina</taxon>
        <taxon>Sordariomycetes</taxon>
        <taxon>Hypocreomycetidae</taxon>
        <taxon>Glomerellales</taxon>
        <taxon>Glomerellaceae</taxon>
        <taxon>Colletotrichum</taxon>
        <taxon>Colletotrichum spaethianum species complex</taxon>
    </lineage>
</organism>
<evidence type="ECO:0000313" key="1">
    <source>
        <dbReference type="EMBL" id="GKT46519.1"/>
    </source>
</evidence>
<keyword evidence="2" id="KW-1185">Reference proteome</keyword>
<reference evidence="1 2" key="1">
    <citation type="submission" date="2022-03" db="EMBL/GenBank/DDBJ databases">
        <title>Genome data of Colletotrichum spp.</title>
        <authorList>
            <person name="Utami Y.D."/>
            <person name="Hiruma K."/>
        </authorList>
    </citation>
    <scope>NUCLEOTIDE SEQUENCE [LARGE SCALE GENOMIC DNA]</scope>
    <source>
        <strain evidence="1 2">MAFF 239500</strain>
    </source>
</reference>
<gene>
    <name evidence="1" type="ORF">ColSpa_06700</name>
</gene>
<dbReference type="AlphaFoldDB" id="A0AA37P7Z7"/>
<proteinExistence type="predicted"/>
<name>A0AA37P7Z7_9PEZI</name>
<accession>A0AA37P7Z7</accession>
<dbReference type="GeneID" id="73327502"/>
<comment type="caution">
    <text evidence="1">The sequence shown here is derived from an EMBL/GenBank/DDBJ whole genome shotgun (WGS) entry which is preliminary data.</text>
</comment>
<dbReference type="Proteomes" id="UP001055115">
    <property type="component" value="Unassembled WGS sequence"/>
</dbReference>
<evidence type="ECO:0000313" key="2">
    <source>
        <dbReference type="Proteomes" id="UP001055115"/>
    </source>
</evidence>
<sequence>MSGGTDVKQRGLAMAIVDGGCGGSPILPVQGEERRGVLETQAIALGETGSRTNHDPRVARG</sequence>
<protein>
    <submittedName>
        <fullName evidence="1">Uncharacterized protein</fullName>
    </submittedName>
</protein>
<dbReference type="RefSeq" id="XP_049128869.1">
    <property type="nucleotide sequence ID" value="XM_049272912.1"/>
</dbReference>
<dbReference type="EMBL" id="BQXU01000016">
    <property type="protein sequence ID" value="GKT46519.1"/>
    <property type="molecule type" value="Genomic_DNA"/>
</dbReference>